<evidence type="ECO:0000313" key="2">
    <source>
        <dbReference type="Proteomes" id="UP001153076"/>
    </source>
</evidence>
<evidence type="ECO:0000313" key="1">
    <source>
        <dbReference type="EMBL" id="KAJ8430122.1"/>
    </source>
</evidence>
<reference evidence="1" key="1">
    <citation type="submission" date="2022-04" db="EMBL/GenBank/DDBJ databases">
        <title>Carnegiea gigantea Genome sequencing and assembly v2.</title>
        <authorList>
            <person name="Copetti D."/>
            <person name="Sanderson M.J."/>
            <person name="Burquez A."/>
            <person name="Wojciechowski M.F."/>
        </authorList>
    </citation>
    <scope>NUCLEOTIDE SEQUENCE</scope>
    <source>
        <strain evidence="1">SGP5-SGP5p</strain>
        <tissue evidence="1">Aerial part</tissue>
    </source>
</reference>
<dbReference type="AlphaFoldDB" id="A0A9Q1Q5J6"/>
<dbReference type="Proteomes" id="UP001153076">
    <property type="component" value="Unassembled WGS sequence"/>
</dbReference>
<proteinExistence type="predicted"/>
<comment type="caution">
    <text evidence="1">The sequence shown here is derived from an EMBL/GenBank/DDBJ whole genome shotgun (WGS) entry which is preliminary data.</text>
</comment>
<sequence>MKSEVEGLGRMTLVDAFKVIGKVVDPYSGTVVGGATFGRNGWRDGVAVGGSGSRREGNDEHGYLYMGESDGLKSRTEKAMRTCDDGVVHRRSGSGRDDMVEEGRKGVDVKRGVTCEYYMMNDIGERGVAATGSGGCIDDHPQTRLRVSGEIIEMSNDDEISVTSKDVGRTRQQ</sequence>
<name>A0A9Q1Q5J6_9CARY</name>
<keyword evidence="2" id="KW-1185">Reference proteome</keyword>
<gene>
    <name evidence="1" type="ORF">Cgig2_007095</name>
</gene>
<dbReference type="EMBL" id="JAKOGI010000822">
    <property type="protein sequence ID" value="KAJ8430122.1"/>
    <property type="molecule type" value="Genomic_DNA"/>
</dbReference>
<protein>
    <submittedName>
        <fullName evidence="1">Uncharacterized protein</fullName>
    </submittedName>
</protein>
<accession>A0A9Q1Q5J6</accession>
<organism evidence="1 2">
    <name type="scientific">Carnegiea gigantea</name>
    <dbReference type="NCBI Taxonomy" id="171969"/>
    <lineage>
        <taxon>Eukaryota</taxon>
        <taxon>Viridiplantae</taxon>
        <taxon>Streptophyta</taxon>
        <taxon>Embryophyta</taxon>
        <taxon>Tracheophyta</taxon>
        <taxon>Spermatophyta</taxon>
        <taxon>Magnoliopsida</taxon>
        <taxon>eudicotyledons</taxon>
        <taxon>Gunneridae</taxon>
        <taxon>Pentapetalae</taxon>
        <taxon>Caryophyllales</taxon>
        <taxon>Cactineae</taxon>
        <taxon>Cactaceae</taxon>
        <taxon>Cactoideae</taxon>
        <taxon>Echinocereeae</taxon>
        <taxon>Carnegiea</taxon>
    </lineage>
</organism>